<dbReference type="AlphaFoldDB" id="A0A0K6FTT7"/>
<protein>
    <submittedName>
        <fullName evidence="2">Uncharacterized protein</fullName>
    </submittedName>
</protein>
<evidence type="ECO:0000313" key="3">
    <source>
        <dbReference type="Proteomes" id="UP000044841"/>
    </source>
</evidence>
<feature type="chain" id="PRO_5005502352" evidence="1">
    <location>
        <begin position="21"/>
        <end position="232"/>
    </location>
</feature>
<proteinExistence type="predicted"/>
<feature type="signal peptide" evidence="1">
    <location>
        <begin position="1"/>
        <end position="20"/>
    </location>
</feature>
<name>A0A0K6FTT7_9AGAM</name>
<evidence type="ECO:0000256" key="1">
    <source>
        <dbReference type="SAM" id="SignalP"/>
    </source>
</evidence>
<reference evidence="2 3" key="1">
    <citation type="submission" date="2015-07" db="EMBL/GenBank/DDBJ databases">
        <authorList>
            <person name="Noorani M."/>
        </authorList>
    </citation>
    <scope>NUCLEOTIDE SEQUENCE [LARGE SCALE GENOMIC DNA]</scope>
    <source>
        <strain evidence="2">BBA 69670</strain>
    </source>
</reference>
<sequence>MSRFFTILLVALTFSLVVWSHPVRADQSLVARNAGVADQVVVILNNLKDELKPEVESLKNHHNAHADMSADIKHIKSSIRKARAEIAALGKALFQSLTSAESNRIKRVVKELVDEVIKVGSGSGVASRGTGRELRQEPEEPKNLEEAIELLYEVGRFWAEALDDFLMILEDEDPEIILSAIEELPSSWIHLTVTSQNPRPHRGATDPAVTVICASNLGSRVLSYSNILNQSV</sequence>
<gene>
    <name evidence="2" type="ORF">RSOLAG22IIIB_08621</name>
</gene>
<dbReference type="EMBL" id="CYGV01000913">
    <property type="protein sequence ID" value="CUA69695.1"/>
    <property type="molecule type" value="Genomic_DNA"/>
</dbReference>
<evidence type="ECO:0000313" key="2">
    <source>
        <dbReference type="EMBL" id="CUA69695.1"/>
    </source>
</evidence>
<accession>A0A0K6FTT7</accession>
<keyword evidence="1" id="KW-0732">Signal</keyword>
<dbReference type="Proteomes" id="UP000044841">
    <property type="component" value="Unassembled WGS sequence"/>
</dbReference>
<organism evidence="2 3">
    <name type="scientific">Rhizoctonia solani</name>
    <dbReference type="NCBI Taxonomy" id="456999"/>
    <lineage>
        <taxon>Eukaryota</taxon>
        <taxon>Fungi</taxon>
        <taxon>Dikarya</taxon>
        <taxon>Basidiomycota</taxon>
        <taxon>Agaricomycotina</taxon>
        <taxon>Agaricomycetes</taxon>
        <taxon>Cantharellales</taxon>
        <taxon>Ceratobasidiaceae</taxon>
        <taxon>Rhizoctonia</taxon>
    </lineage>
</organism>
<keyword evidence="3" id="KW-1185">Reference proteome</keyword>